<dbReference type="Proteomes" id="UP001244443">
    <property type="component" value="Chromosome"/>
</dbReference>
<evidence type="ECO:0000313" key="1">
    <source>
        <dbReference type="EMBL" id="WKK87138.2"/>
    </source>
</evidence>
<dbReference type="AlphaFoldDB" id="A0AA49GIS1"/>
<dbReference type="RefSeq" id="WP_308357630.1">
    <property type="nucleotide sequence ID" value="NZ_CP129970.2"/>
</dbReference>
<gene>
    <name evidence="1" type="ORF">QYS48_10180</name>
</gene>
<protein>
    <submittedName>
        <fullName evidence="1">DUF6503 family protein</fullName>
    </submittedName>
</protein>
<keyword evidence="2" id="KW-1185">Reference proteome</keyword>
<dbReference type="InterPro" id="IPR045444">
    <property type="entry name" value="DUF6503"/>
</dbReference>
<dbReference type="PROSITE" id="PS51257">
    <property type="entry name" value="PROKAR_LIPOPROTEIN"/>
    <property type="match status" value="1"/>
</dbReference>
<accession>A0AA49GIS1</accession>
<reference evidence="1" key="1">
    <citation type="submission" date="2023-08" db="EMBL/GenBank/DDBJ databases">
        <title>Comparative genomics and taxonomic characterization of three novel marine species of genus Marivirga.</title>
        <authorList>
            <person name="Muhammad N."/>
            <person name="Kim S.-G."/>
        </authorList>
    </citation>
    <scope>NUCLEOTIDE SEQUENCE [LARGE SCALE GENOMIC DNA]</scope>
    <source>
        <strain evidence="1">ABR2-2</strain>
    </source>
</reference>
<sequence>MRILIILSTLFLMACSNQTEQETEQANVNEIKGQSVNPLVASIQEAHQLDEFRKKEIVSFDIKLTFRGNERLNARIYSTTNSSKVLVKNSENTRLLFDGNEIWIHPKDSLYEGARFDALTWSYFFMAPFKLNDSGTHHTQAEKMNYQNEDSLMSSKLTFGENIGDAPDDWYILYQNENSNLLEAMAYIVTFGGREQEKAAQNPHAISYSDYKKVEGIPFAHKWKFWNWSEKNGLEDQLGEATISNIQFTDDHSVFNKSKEAAPVPK</sequence>
<proteinExistence type="predicted"/>
<name>A0AA49GIS1_9BACT</name>
<organism evidence="1 2">
    <name type="scientific">Marivirga arenosa</name>
    <dbReference type="NCBI Taxonomy" id="3059076"/>
    <lineage>
        <taxon>Bacteria</taxon>
        <taxon>Pseudomonadati</taxon>
        <taxon>Bacteroidota</taxon>
        <taxon>Cytophagia</taxon>
        <taxon>Cytophagales</taxon>
        <taxon>Marivirgaceae</taxon>
        <taxon>Marivirga</taxon>
    </lineage>
</organism>
<evidence type="ECO:0000313" key="2">
    <source>
        <dbReference type="Proteomes" id="UP001244443"/>
    </source>
</evidence>
<dbReference type="Pfam" id="PF20113">
    <property type="entry name" value="DUF6503"/>
    <property type="match status" value="1"/>
</dbReference>
<dbReference type="EMBL" id="CP129970">
    <property type="protein sequence ID" value="WKK87138.2"/>
    <property type="molecule type" value="Genomic_DNA"/>
</dbReference>